<evidence type="ECO:0000256" key="3">
    <source>
        <dbReference type="ARBA" id="ARBA00022989"/>
    </source>
</evidence>
<evidence type="ECO:0000256" key="2">
    <source>
        <dbReference type="ARBA" id="ARBA00022692"/>
    </source>
</evidence>
<evidence type="ECO:0000313" key="6">
    <source>
        <dbReference type="EMBL" id="GGE25777.1"/>
    </source>
</evidence>
<dbReference type="InterPro" id="IPR047662">
    <property type="entry name" value="SemiSWEET"/>
</dbReference>
<name>A0A917A588_9STRE</name>
<proteinExistence type="predicted"/>
<feature type="transmembrane region" description="Helical" evidence="5">
    <location>
        <begin position="30"/>
        <end position="48"/>
    </location>
</feature>
<comment type="subcellular location">
    <subcellularLocation>
        <location evidence="1">Membrane</location>
        <topology evidence="1">Multi-pass membrane protein</topology>
    </subcellularLocation>
</comment>
<protein>
    <submittedName>
        <fullName evidence="6">Membrane protein</fullName>
    </submittedName>
</protein>
<dbReference type="GO" id="GO:0051119">
    <property type="term" value="F:sugar transmembrane transporter activity"/>
    <property type="evidence" value="ECO:0007669"/>
    <property type="project" value="InterPro"/>
</dbReference>
<evidence type="ECO:0000256" key="4">
    <source>
        <dbReference type="ARBA" id="ARBA00023136"/>
    </source>
</evidence>
<evidence type="ECO:0000256" key="5">
    <source>
        <dbReference type="SAM" id="Phobius"/>
    </source>
</evidence>
<keyword evidence="2 5" id="KW-0812">Transmembrane</keyword>
<dbReference type="RefSeq" id="WP_068991537.1">
    <property type="nucleotide sequence ID" value="NZ_BMJN01000003.1"/>
</dbReference>
<keyword evidence="4 5" id="KW-0472">Membrane</keyword>
<dbReference type="NCBIfam" id="NF037968">
    <property type="entry name" value="SemiSWEET_2"/>
    <property type="match status" value="1"/>
</dbReference>
<evidence type="ECO:0000313" key="7">
    <source>
        <dbReference type="Proteomes" id="UP000660801"/>
    </source>
</evidence>
<comment type="caution">
    <text evidence="6">The sequence shown here is derived from an EMBL/GenBank/DDBJ whole genome shotgun (WGS) entry which is preliminary data.</text>
</comment>
<dbReference type="GO" id="GO:0016020">
    <property type="term" value="C:membrane"/>
    <property type="evidence" value="ECO:0007669"/>
    <property type="project" value="UniProtKB-SubCell"/>
</dbReference>
<dbReference type="EMBL" id="BMJN01000003">
    <property type="protein sequence ID" value="GGE25777.1"/>
    <property type="molecule type" value="Genomic_DNA"/>
</dbReference>
<organism evidence="6 7">
    <name type="scientific">Streptococcus himalayensis</name>
    <dbReference type="NCBI Taxonomy" id="1888195"/>
    <lineage>
        <taxon>Bacteria</taxon>
        <taxon>Bacillati</taxon>
        <taxon>Bacillota</taxon>
        <taxon>Bacilli</taxon>
        <taxon>Lactobacillales</taxon>
        <taxon>Streptococcaceae</taxon>
        <taxon>Streptococcus</taxon>
    </lineage>
</organism>
<dbReference type="AlphaFoldDB" id="A0A917A588"/>
<feature type="transmembrane region" description="Helical" evidence="5">
    <location>
        <begin position="55"/>
        <end position="74"/>
    </location>
</feature>
<dbReference type="OrthoDB" id="9814012at2"/>
<dbReference type="Pfam" id="PF04193">
    <property type="entry name" value="PQ-loop"/>
    <property type="match status" value="1"/>
</dbReference>
<reference evidence="6" key="1">
    <citation type="journal article" date="2014" name="Int. J. Syst. Evol. Microbiol.">
        <title>Complete genome sequence of Corynebacterium casei LMG S-19264T (=DSM 44701T), isolated from a smear-ripened cheese.</title>
        <authorList>
            <consortium name="US DOE Joint Genome Institute (JGI-PGF)"/>
            <person name="Walter F."/>
            <person name="Albersmeier A."/>
            <person name="Kalinowski J."/>
            <person name="Ruckert C."/>
        </authorList>
    </citation>
    <scope>NUCLEOTIDE SEQUENCE</scope>
    <source>
        <strain evidence="6">CGMCC 1.15533</strain>
    </source>
</reference>
<evidence type="ECO:0000256" key="1">
    <source>
        <dbReference type="ARBA" id="ARBA00004141"/>
    </source>
</evidence>
<sequence length="79" mass="8900">MIGTVAAILTTFAFVPQVLKVMKTKDTESIALGMYLMQVTGIFLWLCHGIRIGDWPLIMANSVSLILSGMILYYKLRYK</sequence>
<gene>
    <name evidence="6" type="ORF">GCM10011510_03640</name>
</gene>
<dbReference type="InterPro" id="IPR006603">
    <property type="entry name" value="PQ-loop_rpt"/>
</dbReference>
<dbReference type="Proteomes" id="UP000660801">
    <property type="component" value="Unassembled WGS sequence"/>
</dbReference>
<dbReference type="Gene3D" id="1.20.1280.290">
    <property type="match status" value="1"/>
</dbReference>
<accession>A0A917A588</accession>
<keyword evidence="7" id="KW-1185">Reference proteome</keyword>
<keyword evidence="3 5" id="KW-1133">Transmembrane helix</keyword>
<reference evidence="6" key="2">
    <citation type="submission" date="2020-09" db="EMBL/GenBank/DDBJ databases">
        <authorList>
            <person name="Sun Q."/>
            <person name="Zhou Y."/>
        </authorList>
    </citation>
    <scope>NUCLEOTIDE SEQUENCE</scope>
    <source>
        <strain evidence="6">CGMCC 1.15533</strain>
    </source>
</reference>